<dbReference type="PANTHER" id="PTHR45784:SF3">
    <property type="entry name" value="C-TYPE LECTIN DOMAIN FAMILY 4 MEMBER K-LIKE-RELATED"/>
    <property type="match status" value="1"/>
</dbReference>
<proteinExistence type="predicted"/>
<dbReference type="SUPFAM" id="SSF56436">
    <property type="entry name" value="C-type lectin-like"/>
    <property type="match status" value="1"/>
</dbReference>
<comment type="caution">
    <text evidence="2">The sequence shown here is derived from an EMBL/GenBank/DDBJ whole genome shotgun (WGS) entry which is preliminary data.</text>
</comment>
<sequence>MEKTHNRESNGYTGENHQKLSSDKVYVVSLRAYVYKIVLIIGKKINCSEDQSSIPQDLKPSKLRPQITDNGKSIYHCSFTAARIPADQPGQINNGQYLKLTVISKETSEMCNKCPVSSQCNNSDQRSSVKMASSNLPVRIQLSPNCRLKTDSKTGTSLMFYSDKQSWIEALNYCLSLNSSLVQISNQTVQDAVINLLKNETGLEEGIWVGLERSIFGTTNIEWMWTSRNRTIHPEWNSRVDPLNNHCGKIVLAEDPHRVKLADANCHHSLPFICQDPV</sequence>
<evidence type="ECO:0000313" key="2">
    <source>
        <dbReference type="EMBL" id="MED6277699.1"/>
    </source>
</evidence>
<protein>
    <recommendedName>
        <fullName evidence="1">C-type lectin domain-containing protein</fullName>
    </recommendedName>
</protein>
<dbReference type="InterPro" id="IPR016187">
    <property type="entry name" value="CTDL_fold"/>
</dbReference>
<dbReference type="PROSITE" id="PS50041">
    <property type="entry name" value="C_TYPE_LECTIN_2"/>
    <property type="match status" value="1"/>
</dbReference>
<gene>
    <name evidence="2" type="ORF">CHARACLAT_016161</name>
</gene>
<dbReference type="InterPro" id="IPR016186">
    <property type="entry name" value="C-type_lectin-like/link_sf"/>
</dbReference>
<feature type="domain" description="C-type lectin" evidence="1">
    <location>
        <begin position="153"/>
        <end position="275"/>
    </location>
</feature>
<dbReference type="EMBL" id="JAHUTJ010034082">
    <property type="protein sequence ID" value="MED6277699.1"/>
    <property type="molecule type" value="Genomic_DNA"/>
</dbReference>
<dbReference type="CDD" id="cd00037">
    <property type="entry name" value="CLECT"/>
    <property type="match status" value="1"/>
</dbReference>
<keyword evidence="3" id="KW-1185">Reference proteome</keyword>
<name>A0ABU7DRS1_9TELE</name>
<dbReference type="InterPro" id="IPR001304">
    <property type="entry name" value="C-type_lectin-like"/>
</dbReference>
<organism evidence="2 3">
    <name type="scientific">Characodon lateralis</name>
    <dbReference type="NCBI Taxonomy" id="208331"/>
    <lineage>
        <taxon>Eukaryota</taxon>
        <taxon>Metazoa</taxon>
        <taxon>Chordata</taxon>
        <taxon>Craniata</taxon>
        <taxon>Vertebrata</taxon>
        <taxon>Euteleostomi</taxon>
        <taxon>Actinopterygii</taxon>
        <taxon>Neopterygii</taxon>
        <taxon>Teleostei</taxon>
        <taxon>Neoteleostei</taxon>
        <taxon>Acanthomorphata</taxon>
        <taxon>Ovalentaria</taxon>
        <taxon>Atherinomorphae</taxon>
        <taxon>Cyprinodontiformes</taxon>
        <taxon>Goodeidae</taxon>
        <taxon>Characodon</taxon>
    </lineage>
</organism>
<reference evidence="2 3" key="1">
    <citation type="submission" date="2021-06" db="EMBL/GenBank/DDBJ databases">
        <authorList>
            <person name="Palmer J.M."/>
        </authorList>
    </citation>
    <scope>NUCLEOTIDE SEQUENCE [LARGE SCALE GENOMIC DNA]</scope>
    <source>
        <strain evidence="2 3">CL_MEX2019</strain>
        <tissue evidence="2">Muscle</tissue>
    </source>
</reference>
<evidence type="ECO:0000313" key="3">
    <source>
        <dbReference type="Proteomes" id="UP001352852"/>
    </source>
</evidence>
<accession>A0ABU7DRS1</accession>
<dbReference type="PANTHER" id="PTHR45784">
    <property type="entry name" value="C-TYPE LECTIN DOMAIN FAMILY 20 MEMBER A-RELATED"/>
    <property type="match status" value="1"/>
</dbReference>
<evidence type="ECO:0000259" key="1">
    <source>
        <dbReference type="PROSITE" id="PS50041"/>
    </source>
</evidence>
<dbReference type="SMART" id="SM00034">
    <property type="entry name" value="CLECT"/>
    <property type="match status" value="1"/>
</dbReference>
<dbReference type="Gene3D" id="3.10.100.10">
    <property type="entry name" value="Mannose-Binding Protein A, subunit A"/>
    <property type="match status" value="1"/>
</dbReference>
<dbReference type="Pfam" id="PF00059">
    <property type="entry name" value="Lectin_C"/>
    <property type="match status" value="1"/>
</dbReference>
<dbReference type="Proteomes" id="UP001352852">
    <property type="component" value="Unassembled WGS sequence"/>
</dbReference>